<name>A0ABP9NH04_9PSEU</name>
<dbReference type="Pfam" id="PF00392">
    <property type="entry name" value="GntR"/>
    <property type="match status" value="1"/>
</dbReference>
<evidence type="ECO:0000256" key="3">
    <source>
        <dbReference type="ARBA" id="ARBA00023163"/>
    </source>
</evidence>
<dbReference type="InterPro" id="IPR036388">
    <property type="entry name" value="WH-like_DNA-bd_sf"/>
</dbReference>
<dbReference type="Gene3D" id="1.10.10.10">
    <property type="entry name" value="Winged helix-like DNA-binding domain superfamily/Winged helix DNA-binding domain"/>
    <property type="match status" value="1"/>
</dbReference>
<proteinExistence type="predicted"/>
<dbReference type="SMART" id="SM00345">
    <property type="entry name" value="HTH_GNTR"/>
    <property type="match status" value="1"/>
</dbReference>
<dbReference type="Pfam" id="PF07729">
    <property type="entry name" value="FCD"/>
    <property type="match status" value="1"/>
</dbReference>
<evidence type="ECO:0000256" key="4">
    <source>
        <dbReference type="SAM" id="MobiDB-lite"/>
    </source>
</evidence>
<evidence type="ECO:0000256" key="2">
    <source>
        <dbReference type="ARBA" id="ARBA00023125"/>
    </source>
</evidence>
<evidence type="ECO:0000313" key="7">
    <source>
        <dbReference type="Proteomes" id="UP001500804"/>
    </source>
</evidence>
<accession>A0ABP9NH04</accession>
<evidence type="ECO:0000256" key="1">
    <source>
        <dbReference type="ARBA" id="ARBA00023015"/>
    </source>
</evidence>
<reference evidence="7" key="1">
    <citation type="journal article" date="2019" name="Int. J. Syst. Evol. Microbiol.">
        <title>The Global Catalogue of Microorganisms (GCM) 10K type strain sequencing project: providing services to taxonomists for standard genome sequencing and annotation.</title>
        <authorList>
            <consortium name="The Broad Institute Genomics Platform"/>
            <consortium name="The Broad Institute Genome Sequencing Center for Infectious Disease"/>
            <person name="Wu L."/>
            <person name="Ma J."/>
        </authorList>
    </citation>
    <scope>NUCLEOTIDE SEQUENCE [LARGE SCALE GENOMIC DNA]</scope>
    <source>
        <strain evidence="7">JCM 18302</strain>
    </source>
</reference>
<dbReference type="InterPro" id="IPR036390">
    <property type="entry name" value="WH_DNA-bd_sf"/>
</dbReference>
<sequence>MPPLEPLSVIRSTPYLLEGPAQTNGADVTMHGAVPGRGTARHRLDATAGPLIHLRRAPRVRVSAREGPPIGSTIAAMPAEPTRDSGHSDPFADDPVAASLARLVRDLEPGERLPSERDLAVQLEVSRTALRDRLRQLEAFGILYRRGGSGTYVQHLRPEGLTAALNLSINASHLPLRALESVRIGLERQAAKEATRKADPVLIAHMRKAVDTMTTAPDLDAIGEADLLFHQSLLRAAGNPALTFFAEVLDGVLERDLRDRRSRARPALTESTIMVDLHLAIHEAVMSGDEHAAMRAVDHHFEAFDALLREVESAG</sequence>
<dbReference type="InterPro" id="IPR000524">
    <property type="entry name" value="Tscrpt_reg_HTH_GntR"/>
</dbReference>
<feature type="domain" description="HTH gntR-type" evidence="5">
    <location>
        <begin position="89"/>
        <end position="156"/>
    </location>
</feature>
<keyword evidence="7" id="KW-1185">Reference proteome</keyword>
<organism evidence="6 7">
    <name type="scientific">Pseudonocardia adelaidensis</name>
    <dbReference type="NCBI Taxonomy" id="648754"/>
    <lineage>
        <taxon>Bacteria</taxon>
        <taxon>Bacillati</taxon>
        <taxon>Actinomycetota</taxon>
        <taxon>Actinomycetes</taxon>
        <taxon>Pseudonocardiales</taxon>
        <taxon>Pseudonocardiaceae</taxon>
        <taxon>Pseudonocardia</taxon>
    </lineage>
</organism>
<dbReference type="PRINTS" id="PR00035">
    <property type="entry name" value="HTHGNTR"/>
</dbReference>
<dbReference type="EMBL" id="BAABJO010000004">
    <property type="protein sequence ID" value="GAA5114990.1"/>
    <property type="molecule type" value="Genomic_DNA"/>
</dbReference>
<evidence type="ECO:0000259" key="5">
    <source>
        <dbReference type="PROSITE" id="PS50949"/>
    </source>
</evidence>
<gene>
    <name evidence="6" type="ORF">GCM10023320_13070</name>
</gene>
<dbReference type="CDD" id="cd07377">
    <property type="entry name" value="WHTH_GntR"/>
    <property type="match status" value="1"/>
</dbReference>
<dbReference type="InterPro" id="IPR008920">
    <property type="entry name" value="TF_FadR/GntR_C"/>
</dbReference>
<dbReference type="PANTHER" id="PTHR43537:SF44">
    <property type="entry name" value="GNTR FAMILY REGULATORY PROTEIN"/>
    <property type="match status" value="1"/>
</dbReference>
<evidence type="ECO:0000313" key="6">
    <source>
        <dbReference type="EMBL" id="GAA5114990.1"/>
    </source>
</evidence>
<keyword evidence="2" id="KW-0238">DNA-binding</keyword>
<protein>
    <recommendedName>
        <fullName evidence="5">HTH gntR-type domain-containing protein</fullName>
    </recommendedName>
</protein>
<dbReference type="Proteomes" id="UP001500804">
    <property type="component" value="Unassembled WGS sequence"/>
</dbReference>
<dbReference type="PROSITE" id="PS50949">
    <property type="entry name" value="HTH_GNTR"/>
    <property type="match status" value="1"/>
</dbReference>
<dbReference type="InterPro" id="IPR011711">
    <property type="entry name" value="GntR_C"/>
</dbReference>
<comment type="caution">
    <text evidence="6">The sequence shown here is derived from an EMBL/GenBank/DDBJ whole genome shotgun (WGS) entry which is preliminary data.</text>
</comment>
<dbReference type="SUPFAM" id="SSF48008">
    <property type="entry name" value="GntR ligand-binding domain-like"/>
    <property type="match status" value="1"/>
</dbReference>
<keyword evidence="3" id="KW-0804">Transcription</keyword>
<dbReference type="Gene3D" id="1.20.120.530">
    <property type="entry name" value="GntR ligand-binding domain-like"/>
    <property type="match status" value="1"/>
</dbReference>
<dbReference type="PANTHER" id="PTHR43537">
    <property type="entry name" value="TRANSCRIPTIONAL REGULATOR, GNTR FAMILY"/>
    <property type="match status" value="1"/>
</dbReference>
<feature type="region of interest" description="Disordered" evidence="4">
    <location>
        <begin position="20"/>
        <end position="40"/>
    </location>
</feature>
<dbReference type="SUPFAM" id="SSF46785">
    <property type="entry name" value="Winged helix' DNA-binding domain"/>
    <property type="match status" value="1"/>
</dbReference>
<keyword evidence="1" id="KW-0805">Transcription regulation</keyword>
<dbReference type="SMART" id="SM00895">
    <property type="entry name" value="FCD"/>
    <property type="match status" value="1"/>
</dbReference>
<feature type="region of interest" description="Disordered" evidence="4">
    <location>
        <begin position="63"/>
        <end position="88"/>
    </location>
</feature>